<feature type="coiled-coil region" evidence="1">
    <location>
        <begin position="2"/>
        <end position="65"/>
    </location>
</feature>
<feature type="non-terminal residue" evidence="3">
    <location>
        <position position="1"/>
    </location>
</feature>
<dbReference type="EMBL" id="EU251044">
    <property type="protein sequence ID" value="ACB05766.1"/>
    <property type="molecule type" value="mRNA"/>
</dbReference>
<evidence type="ECO:0000313" key="3">
    <source>
        <dbReference type="EMBL" id="ACB05766.1"/>
    </source>
</evidence>
<proteinExistence type="evidence at transcript level"/>
<keyword evidence="1" id="KW-0175">Coiled coil</keyword>
<evidence type="ECO:0000256" key="2">
    <source>
        <dbReference type="SAM" id="MobiDB-lite"/>
    </source>
</evidence>
<accession>B1P1U8</accession>
<sequence length="98" mass="11630">LEKDLSRRGESREKQIEELRERMRAHEEHVQNVRKNNDPRIKDLERKIQERMDNAAQLRAKLTEEELIKLRGHSQHVEAVREKRRSNGSPTDAPPAME</sequence>
<reference evidence="3" key="1">
    <citation type="submission" date="2007-10" db="EMBL/GenBank/DDBJ databases">
        <title>Isolation of mRNA from Artemia franciscana with similarity to stathmin CG31641-PA isoform A.</title>
        <authorList>
            <person name="Morales R."/>
            <person name="Wolverton W."/>
            <person name="Vershon A.K."/>
            <person name="Nemeroff M.E."/>
        </authorList>
    </citation>
    <scope>NUCLEOTIDE SEQUENCE</scope>
</reference>
<protein>
    <submittedName>
        <fullName evidence="3">Stathmin-like protein</fullName>
    </submittedName>
</protein>
<feature type="region of interest" description="Disordered" evidence="2">
    <location>
        <begin position="73"/>
        <end position="98"/>
    </location>
</feature>
<organism evidence="3">
    <name type="scientific">Artemia franciscana</name>
    <name type="common">Brine shrimp</name>
    <name type="synonym">Artemia sanfranciscana</name>
    <dbReference type="NCBI Taxonomy" id="6661"/>
    <lineage>
        <taxon>Eukaryota</taxon>
        <taxon>Metazoa</taxon>
        <taxon>Ecdysozoa</taxon>
        <taxon>Arthropoda</taxon>
        <taxon>Crustacea</taxon>
        <taxon>Branchiopoda</taxon>
        <taxon>Anostraca</taxon>
        <taxon>Artemiidae</taxon>
        <taxon>Artemia</taxon>
    </lineage>
</organism>
<dbReference type="AlphaFoldDB" id="B1P1U8"/>
<name>B1P1U8_ARTSF</name>
<dbReference type="Gene3D" id="6.10.280.30">
    <property type="match status" value="2"/>
</dbReference>
<evidence type="ECO:0000256" key="1">
    <source>
        <dbReference type="SAM" id="Coils"/>
    </source>
</evidence>